<dbReference type="EC" id="7.6.2.2" evidence="3"/>
<dbReference type="InterPro" id="IPR027417">
    <property type="entry name" value="P-loop_NTPase"/>
</dbReference>
<evidence type="ECO:0000256" key="1">
    <source>
        <dbReference type="ARBA" id="ARBA00004141"/>
    </source>
</evidence>
<gene>
    <name evidence="18" type="primary">ABCB4</name>
</gene>
<dbReference type="Proteomes" id="UP000472276">
    <property type="component" value="Unassembled WGS sequence"/>
</dbReference>
<keyword evidence="5" id="KW-0597">Phosphoprotein</keyword>
<evidence type="ECO:0000256" key="10">
    <source>
        <dbReference type="ARBA" id="ARBA00022967"/>
    </source>
</evidence>
<accession>A0A668RX84</accession>
<evidence type="ECO:0000256" key="11">
    <source>
        <dbReference type="ARBA" id="ARBA00022989"/>
    </source>
</evidence>
<evidence type="ECO:0000313" key="19">
    <source>
        <dbReference type="Proteomes" id="UP000472276"/>
    </source>
</evidence>
<keyword evidence="7" id="KW-0677">Repeat</keyword>
<feature type="transmembrane region" description="Helical" evidence="15">
    <location>
        <begin position="779"/>
        <end position="805"/>
    </location>
</feature>
<dbReference type="SUPFAM" id="SSF52540">
    <property type="entry name" value="P-loop containing nucleoside triphosphate hydrolases"/>
    <property type="match status" value="2"/>
</dbReference>
<feature type="transmembrane region" description="Helical" evidence="15">
    <location>
        <begin position="641"/>
        <end position="665"/>
    </location>
</feature>
<evidence type="ECO:0000256" key="13">
    <source>
        <dbReference type="ARBA" id="ARBA00023180"/>
    </source>
</evidence>
<evidence type="ECO:0000256" key="4">
    <source>
        <dbReference type="ARBA" id="ARBA00022448"/>
    </source>
</evidence>
<evidence type="ECO:0000256" key="7">
    <source>
        <dbReference type="ARBA" id="ARBA00022737"/>
    </source>
</evidence>
<feature type="transmembrane region" description="Helical" evidence="15">
    <location>
        <begin position="165"/>
        <end position="185"/>
    </location>
</feature>
<feature type="transmembrane region" description="Helical" evidence="15">
    <location>
        <begin position="69"/>
        <end position="90"/>
    </location>
</feature>
<dbReference type="InterPro" id="IPR003439">
    <property type="entry name" value="ABC_transporter-like_ATP-bd"/>
</dbReference>
<dbReference type="AlphaFoldDB" id="A0A668RX84"/>
<dbReference type="InterPro" id="IPR017871">
    <property type="entry name" value="ABC_transporter-like_CS"/>
</dbReference>
<feature type="compositionally biased region" description="Basic and acidic residues" evidence="14">
    <location>
        <begin position="577"/>
        <end position="591"/>
    </location>
</feature>
<feature type="transmembrane region" description="Helical" evidence="15">
    <location>
        <begin position="141"/>
        <end position="159"/>
    </location>
</feature>
<dbReference type="InterPro" id="IPR003593">
    <property type="entry name" value="AAA+_ATPase"/>
</dbReference>
<reference evidence="18" key="2">
    <citation type="submission" date="2025-09" db="UniProtKB">
        <authorList>
            <consortium name="Ensembl"/>
        </authorList>
    </citation>
    <scope>IDENTIFICATION</scope>
</reference>
<keyword evidence="4" id="KW-0813">Transport</keyword>
<evidence type="ECO:0000256" key="9">
    <source>
        <dbReference type="ARBA" id="ARBA00022840"/>
    </source>
</evidence>
<feature type="domain" description="ABC transmembrane type-1" evidence="17">
    <location>
        <begin position="14"/>
        <end position="303"/>
    </location>
</feature>
<dbReference type="GO" id="GO:0090374">
    <property type="term" value="P:oligopeptide export from mitochondrion"/>
    <property type="evidence" value="ECO:0007669"/>
    <property type="project" value="TreeGrafter"/>
</dbReference>
<dbReference type="GO" id="GO:0015421">
    <property type="term" value="F:ABC-type oligopeptide transporter activity"/>
    <property type="evidence" value="ECO:0007669"/>
    <property type="project" value="TreeGrafter"/>
</dbReference>
<dbReference type="Gene3D" id="3.40.50.300">
    <property type="entry name" value="P-loop containing nucleotide triphosphate hydrolases"/>
    <property type="match status" value="2"/>
</dbReference>
<dbReference type="FunFam" id="3.40.50.300:FF:000302">
    <property type="entry name" value="ATP-binding cassette subfamily B member 5"/>
    <property type="match status" value="1"/>
</dbReference>
<keyword evidence="19" id="KW-1185">Reference proteome</keyword>
<dbReference type="PANTHER" id="PTHR43394">
    <property type="entry name" value="ATP-DEPENDENT PERMEASE MDL1, MITOCHONDRIAL"/>
    <property type="match status" value="1"/>
</dbReference>
<dbReference type="PANTHER" id="PTHR43394:SF28">
    <property type="entry name" value="ATP-BINDING CASSETTE SUBFAMILY B MEMBER 1"/>
    <property type="match status" value="1"/>
</dbReference>
<comment type="similarity">
    <text evidence="2">Belongs to the ABC transporter superfamily. ABCB family. Multidrug resistance exporter (TC 3.A.1.201) subfamily.</text>
</comment>
<keyword evidence="12 15" id="KW-0472">Membrane</keyword>
<dbReference type="GO" id="GO:0016887">
    <property type="term" value="F:ATP hydrolysis activity"/>
    <property type="evidence" value="ECO:0007669"/>
    <property type="project" value="InterPro"/>
</dbReference>
<reference evidence="18" key="1">
    <citation type="submission" date="2025-08" db="UniProtKB">
        <authorList>
            <consortium name="Ensembl"/>
        </authorList>
    </citation>
    <scope>IDENTIFICATION</scope>
</reference>
<keyword evidence="10" id="KW-1278">Translocase</keyword>
<protein>
    <recommendedName>
        <fullName evidence="3">ABC-type xenobiotic transporter</fullName>
        <ecNumber evidence="3">7.6.2.2</ecNumber>
    </recommendedName>
</protein>
<evidence type="ECO:0000256" key="8">
    <source>
        <dbReference type="ARBA" id="ARBA00022741"/>
    </source>
</evidence>
<dbReference type="PROSITE" id="PS50893">
    <property type="entry name" value="ABC_TRANSPORTER_2"/>
    <property type="match status" value="2"/>
</dbReference>
<dbReference type="CDD" id="cd03249">
    <property type="entry name" value="ABC_MTABC3_MDL1_MDL2"/>
    <property type="match status" value="1"/>
</dbReference>
<dbReference type="InterPro" id="IPR039421">
    <property type="entry name" value="Type_1_exporter"/>
</dbReference>
<keyword evidence="9" id="KW-0067">ATP-binding</keyword>
<evidence type="ECO:0000259" key="16">
    <source>
        <dbReference type="PROSITE" id="PS50893"/>
    </source>
</evidence>
<comment type="subcellular location">
    <subcellularLocation>
        <location evidence="1">Membrane</location>
        <topology evidence="1">Multi-pass membrane protein</topology>
    </subcellularLocation>
</comment>
<feature type="transmembrane region" description="Helical" evidence="15">
    <location>
        <begin position="12"/>
        <end position="34"/>
    </location>
</feature>
<keyword evidence="11 15" id="KW-1133">Transmembrane helix</keyword>
<dbReference type="SMART" id="SM00382">
    <property type="entry name" value="AAA"/>
    <property type="match status" value="2"/>
</dbReference>
<dbReference type="GO" id="GO:0008559">
    <property type="term" value="F:ABC-type xenobiotic transporter activity"/>
    <property type="evidence" value="ECO:0007669"/>
    <property type="project" value="UniProtKB-EC"/>
</dbReference>
<dbReference type="SUPFAM" id="SSF90123">
    <property type="entry name" value="ABC transporter transmembrane region"/>
    <property type="match status" value="2"/>
</dbReference>
<dbReference type="CDD" id="cd18577">
    <property type="entry name" value="ABC_6TM_Pgp_ABCB1_D1_like"/>
    <property type="match status" value="1"/>
</dbReference>
<name>A0A668RX84_OREAU</name>
<evidence type="ECO:0000256" key="2">
    <source>
        <dbReference type="ARBA" id="ARBA00007577"/>
    </source>
</evidence>
<evidence type="ECO:0000256" key="5">
    <source>
        <dbReference type="ARBA" id="ARBA00022553"/>
    </source>
</evidence>
<evidence type="ECO:0000313" key="18">
    <source>
        <dbReference type="Ensembl" id="ENSOABP00000004069.2"/>
    </source>
</evidence>
<evidence type="ECO:0000259" key="17">
    <source>
        <dbReference type="PROSITE" id="PS50929"/>
    </source>
</evidence>
<dbReference type="FunFam" id="3.40.50.300:FF:000604">
    <property type="entry name" value="ABC transporter B family member 28"/>
    <property type="match status" value="1"/>
</dbReference>
<dbReference type="PROSITE" id="PS50929">
    <property type="entry name" value="ABC_TM1F"/>
    <property type="match status" value="2"/>
</dbReference>
<dbReference type="Gene3D" id="1.20.1560.10">
    <property type="entry name" value="ABC transporter type 1, transmembrane domain"/>
    <property type="match status" value="2"/>
</dbReference>
<sequence length="1159" mass="127434">QFRFADRWDVLMIIAGTVMSMANGVVLPLMFIVLGDMTDSFIAQAARLTEVDLSDRICHLSSPSHAICFSIMGAGVLVTAYLQVALWALAAGRQVKRIRILFFHQIMRQDIGWFDVNETGELNTRLTDDVYKIQEGIGDKVGMLIQGFTSFVVSFIIGLSKGWKLTLVILAVSPVLGISAVLTSFTSKEQTAYAKAGAVAEEVISSIRTVFAFSGQEKEIERYHKNLEDAKRMGIKKAISANISMGVTFLFIYLSYALAFWYGSTLILNGEYTIGTVLTVFFSVLTGAFSLGQTSPNIQTFASARGAAYKVYNIIDHVPSIDSYSEAGYKPESIKGDIEFKNVHFSYPSRDDIKVLNGLNLTVKRGQTFALVGSSGCGKSTTIQLLQRFYDPQEGNVLVDGHDLRSLNVRHLREMIGVVSQEPILFATTITENIRYGRTDVTQEEIVQAAKEANAYDFIMKLPDKFETLVGDRGTQMSGGQKQRIAIARALVRNPKILLLDEATSALDAESETIVQAALDKVRLGRTTLIVAHRLSTIRNADVIAGFRDGKVVEVGTHSELMEGRGVYQTLVSMQKNAEEEHEQSADERSPGIRSLSESSLFKRKSTKGASFKASEGDKEEKEKRSPVSFLKVMALNTSELPYILLGTLCAIVNGAIQPAFAVIFSKIINVFAEPDQDVVRQRSVFFSLMFAAIGAGSFVTMFLQGFCFGKSGEVLTLKLRLGAFKSMMRQDLGWFDQPKNSVGALTTRLATDAAQVQGAAGVRMATLAQNFANMGTGLILGFVYGWELTLLLLSLVPIIGVAGAIQMKMLGGHAAEDKKELEKAGKIFALVLMPPFSCFYRNSKKMAHIYGLTFSFSQAMIYFAHAACFRFGAWLIIAGRMDVEDVFFSVLIGAFSLGQTSPNIQTFASARGAAYKVYNIIDHVPSIDSYSEAGYKPESIKGDIEFKNVHFSYPSRDDIKVLNGLNLTVKRGQTFALVGSSGCGKSTTIQLLQRFYDPQEGNVLVDGHDLRSLNVRHLREMIGVVSQEPILFATTITENIRYAAKEANAYDFIMKLPDVDSGGRSGTQMSGGQKQRIAIARALVRNPKILLLDEATSAPMLRVRPSCRRRLIRYGSTVTLFSNADVIAGFRDGKVVEVGTHSELMEGRESTKRWSPCR</sequence>
<dbReference type="Ensembl" id="ENSOABT00000004229.2">
    <property type="protein sequence ID" value="ENSOABP00000004069.2"/>
    <property type="gene ID" value="ENSOABG00000001109.2"/>
</dbReference>
<feature type="domain" description="ABC transporter" evidence="16">
    <location>
        <begin position="338"/>
        <end position="574"/>
    </location>
</feature>
<organism evidence="18 19">
    <name type="scientific">Oreochromis aureus</name>
    <name type="common">Israeli tilapia</name>
    <name type="synonym">Chromis aureus</name>
    <dbReference type="NCBI Taxonomy" id="47969"/>
    <lineage>
        <taxon>Eukaryota</taxon>
        <taxon>Metazoa</taxon>
        <taxon>Chordata</taxon>
        <taxon>Craniata</taxon>
        <taxon>Vertebrata</taxon>
        <taxon>Euteleostomi</taxon>
        <taxon>Actinopterygii</taxon>
        <taxon>Neopterygii</taxon>
        <taxon>Teleostei</taxon>
        <taxon>Neoteleostei</taxon>
        <taxon>Acanthomorphata</taxon>
        <taxon>Ovalentaria</taxon>
        <taxon>Cichlomorphae</taxon>
        <taxon>Cichliformes</taxon>
        <taxon>Cichlidae</taxon>
        <taxon>African cichlids</taxon>
        <taxon>Pseudocrenilabrinae</taxon>
        <taxon>Oreochromini</taxon>
        <taxon>Oreochromis</taxon>
    </lineage>
</organism>
<dbReference type="FunFam" id="1.20.1560.10:FF:000018">
    <property type="entry name" value="ATP-binding cassette subfamily B member 11"/>
    <property type="match status" value="1"/>
</dbReference>
<feature type="transmembrane region" description="Helical" evidence="15">
    <location>
        <begin position="685"/>
        <end position="709"/>
    </location>
</feature>
<dbReference type="CDD" id="cd18578">
    <property type="entry name" value="ABC_6TM_Pgp_ABCB1_D2_like"/>
    <property type="match status" value="1"/>
</dbReference>
<dbReference type="GO" id="GO:0005743">
    <property type="term" value="C:mitochondrial inner membrane"/>
    <property type="evidence" value="ECO:0007669"/>
    <property type="project" value="TreeGrafter"/>
</dbReference>
<evidence type="ECO:0000256" key="15">
    <source>
        <dbReference type="SAM" id="Phobius"/>
    </source>
</evidence>
<evidence type="ECO:0000256" key="6">
    <source>
        <dbReference type="ARBA" id="ARBA00022692"/>
    </source>
</evidence>
<dbReference type="Pfam" id="PF00005">
    <property type="entry name" value="ABC_tran"/>
    <property type="match status" value="2"/>
</dbReference>
<dbReference type="Pfam" id="PF00664">
    <property type="entry name" value="ABC_membrane"/>
    <property type="match status" value="3"/>
</dbReference>
<feature type="transmembrane region" description="Helical" evidence="15">
    <location>
        <begin position="853"/>
        <end position="878"/>
    </location>
</feature>
<keyword evidence="8" id="KW-0547">Nucleotide-binding</keyword>
<keyword evidence="6 15" id="KW-0812">Transmembrane</keyword>
<feature type="domain" description="ABC transporter" evidence="16">
    <location>
        <begin position="945"/>
        <end position="1158"/>
    </location>
</feature>
<evidence type="ECO:0000256" key="3">
    <source>
        <dbReference type="ARBA" id="ARBA00012191"/>
    </source>
</evidence>
<dbReference type="GO" id="GO:0005524">
    <property type="term" value="F:ATP binding"/>
    <property type="evidence" value="ECO:0007669"/>
    <property type="project" value="UniProtKB-KW"/>
</dbReference>
<proteinExistence type="inferred from homology"/>
<keyword evidence="13" id="KW-0325">Glycoprotein</keyword>
<dbReference type="InterPro" id="IPR036640">
    <property type="entry name" value="ABC1_TM_sf"/>
</dbReference>
<evidence type="ECO:0000256" key="14">
    <source>
        <dbReference type="SAM" id="MobiDB-lite"/>
    </source>
</evidence>
<dbReference type="InterPro" id="IPR011527">
    <property type="entry name" value="ABC1_TM_dom"/>
</dbReference>
<feature type="transmembrane region" description="Helical" evidence="15">
    <location>
        <begin position="241"/>
        <end position="262"/>
    </location>
</feature>
<evidence type="ECO:0000256" key="12">
    <source>
        <dbReference type="ARBA" id="ARBA00023136"/>
    </source>
</evidence>
<feature type="domain" description="ABC transmembrane type-1" evidence="17">
    <location>
        <begin position="645"/>
        <end position="910"/>
    </location>
</feature>
<dbReference type="PROSITE" id="PS00211">
    <property type="entry name" value="ABC_TRANSPORTER_1"/>
    <property type="match status" value="2"/>
</dbReference>
<feature type="region of interest" description="Disordered" evidence="14">
    <location>
        <begin position="575"/>
        <end position="594"/>
    </location>
</feature>